<feature type="transmembrane region" description="Helical" evidence="5">
    <location>
        <begin position="95"/>
        <end position="114"/>
    </location>
</feature>
<name>A0A5N4ATV7_PHOPY</name>
<dbReference type="SUPFAM" id="SSF103473">
    <property type="entry name" value="MFS general substrate transporter"/>
    <property type="match status" value="1"/>
</dbReference>
<keyword evidence="3 5" id="KW-1133">Transmembrane helix</keyword>
<evidence type="ECO:0000313" key="6">
    <source>
        <dbReference type="EMBL" id="KAB0800774.1"/>
    </source>
</evidence>
<dbReference type="InParanoid" id="A0A5N4ATV7"/>
<comment type="subcellular location">
    <subcellularLocation>
        <location evidence="1">Membrane</location>
        <topology evidence="1">Multi-pass membrane protein</topology>
    </subcellularLocation>
</comment>
<dbReference type="GO" id="GO:0022857">
    <property type="term" value="F:transmembrane transporter activity"/>
    <property type="evidence" value="ECO:0007669"/>
    <property type="project" value="TreeGrafter"/>
</dbReference>
<evidence type="ECO:0000313" key="7">
    <source>
        <dbReference type="Proteomes" id="UP000327044"/>
    </source>
</evidence>
<accession>A0A5N4ATV7</accession>
<comment type="caution">
    <text evidence="6">The sequence shown here is derived from an EMBL/GenBank/DDBJ whole genome shotgun (WGS) entry which is preliminary data.</text>
</comment>
<evidence type="ECO:0000256" key="3">
    <source>
        <dbReference type="ARBA" id="ARBA00022989"/>
    </source>
</evidence>
<feature type="transmembrane region" description="Helical" evidence="5">
    <location>
        <begin position="120"/>
        <end position="141"/>
    </location>
</feature>
<feature type="transmembrane region" description="Helical" evidence="5">
    <location>
        <begin position="153"/>
        <end position="176"/>
    </location>
</feature>
<feature type="transmembrane region" description="Helical" evidence="5">
    <location>
        <begin position="188"/>
        <end position="210"/>
    </location>
</feature>
<feature type="transmembrane region" description="Helical" evidence="5">
    <location>
        <begin position="20"/>
        <end position="37"/>
    </location>
</feature>
<dbReference type="AlphaFoldDB" id="A0A5N4ATV7"/>
<organism evidence="6 7">
    <name type="scientific">Photinus pyralis</name>
    <name type="common">Common eastern firefly</name>
    <name type="synonym">Lampyris pyralis</name>
    <dbReference type="NCBI Taxonomy" id="7054"/>
    <lineage>
        <taxon>Eukaryota</taxon>
        <taxon>Metazoa</taxon>
        <taxon>Ecdysozoa</taxon>
        <taxon>Arthropoda</taxon>
        <taxon>Hexapoda</taxon>
        <taxon>Insecta</taxon>
        <taxon>Pterygota</taxon>
        <taxon>Neoptera</taxon>
        <taxon>Endopterygota</taxon>
        <taxon>Coleoptera</taxon>
        <taxon>Polyphaga</taxon>
        <taxon>Elateriformia</taxon>
        <taxon>Elateroidea</taxon>
        <taxon>Lampyridae</taxon>
        <taxon>Lampyrinae</taxon>
        <taxon>Photinus</taxon>
    </lineage>
</organism>
<evidence type="ECO:0000256" key="2">
    <source>
        <dbReference type="ARBA" id="ARBA00022692"/>
    </source>
</evidence>
<dbReference type="PANTHER" id="PTHR11662:SF336">
    <property type="entry name" value="LP19554P"/>
    <property type="match status" value="1"/>
</dbReference>
<keyword evidence="7" id="KW-1185">Reference proteome</keyword>
<reference evidence="6 7" key="1">
    <citation type="journal article" date="2018" name="Elife">
        <title>Firefly genomes illuminate parallel origins of bioluminescence in beetles.</title>
        <authorList>
            <person name="Fallon T.R."/>
            <person name="Lower S.E."/>
            <person name="Chang C.H."/>
            <person name="Bessho-Uehara M."/>
            <person name="Martin G.J."/>
            <person name="Bewick A.J."/>
            <person name="Behringer M."/>
            <person name="Debat H.J."/>
            <person name="Wong I."/>
            <person name="Day J.C."/>
            <person name="Suvorov A."/>
            <person name="Silva C.J."/>
            <person name="Stanger-Hall K.F."/>
            <person name="Hall D.W."/>
            <person name="Schmitz R.J."/>
            <person name="Nelson D.R."/>
            <person name="Lewis S.M."/>
            <person name="Shigenobu S."/>
            <person name="Bybee S.M."/>
            <person name="Larracuente A.M."/>
            <person name="Oba Y."/>
            <person name="Weng J.K."/>
        </authorList>
    </citation>
    <scope>NUCLEOTIDE SEQUENCE [LARGE SCALE GENOMIC DNA]</scope>
    <source>
        <strain evidence="6">1611_PpyrPB1</strain>
        <tissue evidence="6">Whole body</tissue>
    </source>
</reference>
<evidence type="ECO:0000256" key="4">
    <source>
        <dbReference type="ARBA" id="ARBA00023136"/>
    </source>
</evidence>
<dbReference type="Proteomes" id="UP000327044">
    <property type="component" value="Unassembled WGS sequence"/>
</dbReference>
<sequence length="249" mass="27835">MFRDRRRRTPWSKILHCSKIRALFVLLCCNGWNLNYFRYYGPLYFKRITSSTNSGAFWLTSAAFLTRMVLGILCLPLLRYIIIQNRMSVTVLRKSIAFIAQVIPGTIALTTIAVHCKESVNIVIGLLILGFNGAFIGSGFINALDLAPHFAQALFAPMQALICVITAVMPFMVAYISELVKEKVYVNVMMIGLVYVVGGLTFITFGSATVQPWDIAEARRMVQSSISVTHLGYELDREADDDEQNSGLC</sequence>
<dbReference type="InterPro" id="IPR050382">
    <property type="entry name" value="MFS_Na/Anion_cotransporter"/>
</dbReference>
<dbReference type="GO" id="GO:0006820">
    <property type="term" value="P:monoatomic anion transport"/>
    <property type="evidence" value="ECO:0007669"/>
    <property type="project" value="TreeGrafter"/>
</dbReference>
<dbReference type="GO" id="GO:0016020">
    <property type="term" value="C:membrane"/>
    <property type="evidence" value="ECO:0007669"/>
    <property type="project" value="UniProtKB-SubCell"/>
</dbReference>
<evidence type="ECO:0000256" key="1">
    <source>
        <dbReference type="ARBA" id="ARBA00004141"/>
    </source>
</evidence>
<evidence type="ECO:0008006" key="8">
    <source>
        <dbReference type="Google" id="ProtNLM"/>
    </source>
</evidence>
<feature type="transmembrane region" description="Helical" evidence="5">
    <location>
        <begin position="57"/>
        <end position="83"/>
    </location>
</feature>
<keyword evidence="4 5" id="KW-0472">Membrane</keyword>
<dbReference type="EMBL" id="VVIM01000004">
    <property type="protein sequence ID" value="KAB0800774.1"/>
    <property type="molecule type" value="Genomic_DNA"/>
</dbReference>
<dbReference type="PANTHER" id="PTHR11662">
    <property type="entry name" value="SOLUTE CARRIER FAMILY 17"/>
    <property type="match status" value="1"/>
</dbReference>
<evidence type="ECO:0000256" key="5">
    <source>
        <dbReference type="SAM" id="Phobius"/>
    </source>
</evidence>
<gene>
    <name evidence="6" type="ORF">PPYR_06513</name>
</gene>
<keyword evidence="2 5" id="KW-0812">Transmembrane</keyword>
<protein>
    <recommendedName>
        <fullName evidence="8">Major facilitator superfamily (MFS) profile domain-containing protein</fullName>
    </recommendedName>
</protein>
<dbReference type="InterPro" id="IPR036259">
    <property type="entry name" value="MFS_trans_sf"/>
</dbReference>
<proteinExistence type="predicted"/>